<proteinExistence type="predicted"/>
<evidence type="ECO:0000313" key="3">
    <source>
        <dbReference type="Proteomes" id="UP000481153"/>
    </source>
</evidence>
<keyword evidence="3" id="KW-1185">Reference proteome</keyword>
<evidence type="ECO:0000313" key="2">
    <source>
        <dbReference type="EMBL" id="KAF0739797.1"/>
    </source>
</evidence>
<protein>
    <submittedName>
        <fullName evidence="2">Uncharacterized protein</fullName>
    </submittedName>
</protein>
<name>A0A6G0XHK6_9STRA</name>
<reference evidence="2 3" key="1">
    <citation type="submission" date="2019-07" db="EMBL/GenBank/DDBJ databases">
        <title>Genomics analysis of Aphanomyces spp. identifies a new class of oomycete effector associated with host adaptation.</title>
        <authorList>
            <person name="Gaulin E."/>
        </authorList>
    </citation>
    <scope>NUCLEOTIDE SEQUENCE [LARGE SCALE GENOMIC DNA]</scope>
    <source>
        <strain evidence="2 3">ATCC 201684</strain>
    </source>
</reference>
<comment type="caution">
    <text evidence="2">The sequence shown here is derived from an EMBL/GenBank/DDBJ whole genome shotgun (WGS) entry which is preliminary data.</text>
</comment>
<sequence length="171" mass="19351">MNSAGYGISGHKNSFNSNVKLGNYVEDQYGAKLARESVSRKMDTKSEVQERFSDPRAIHTSETVPPSPQEETRAYVQRSGLPYQLLFPHGFHGKEGTSAEWCTTNQLLQAPTPVQSRKVFENGSEIDTNHIDQTHRHDKTIELHKKLAREKRLQESYVTTTHASSALVRKK</sequence>
<dbReference type="Proteomes" id="UP000481153">
    <property type="component" value="Unassembled WGS sequence"/>
</dbReference>
<gene>
    <name evidence="2" type="ORF">Ae201684_004683</name>
</gene>
<feature type="compositionally biased region" description="Basic and acidic residues" evidence="1">
    <location>
        <begin position="36"/>
        <end position="59"/>
    </location>
</feature>
<dbReference type="AlphaFoldDB" id="A0A6G0XHK6"/>
<organism evidence="2 3">
    <name type="scientific">Aphanomyces euteiches</name>
    <dbReference type="NCBI Taxonomy" id="100861"/>
    <lineage>
        <taxon>Eukaryota</taxon>
        <taxon>Sar</taxon>
        <taxon>Stramenopiles</taxon>
        <taxon>Oomycota</taxon>
        <taxon>Saprolegniomycetes</taxon>
        <taxon>Saprolegniales</taxon>
        <taxon>Verrucalvaceae</taxon>
        <taxon>Aphanomyces</taxon>
    </lineage>
</organism>
<accession>A0A6G0XHK6</accession>
<dbReference type="VEuPathDB" id="FungiDB:AeMF1_002328"/>
<dbReference type="OrthoDB" id="186965at2759"/>
<dbReference type="EMBL" id="VJMJ01000062">
    <property type="protein sequence ID" value="KAF0739797.1"/>
    <property type="molecule type" value="Genomic_DNA"/>
</dbReference>
<feature type="region of interest" description="Disordered" evidence="1">
    <location>
        <begin position="36"/>
        <end position="73"/>
    </location>
</feature>
<evidence type="ECO:0000256" key="1">
    <source>
        <dbReference type="SAM" id="MobiDB-lite"/>
    </source>
</evidence>